<comment type="caution">
    <text evidence="2">The sequence shown here is derived from an EMBL/GenBank/DDBJ whole genome shotgun (WGS) entry which is preliminary data.</text>
</comment>
<dbReference type="EMBL" id="BGPR01000045">
    <property type="protein sequence ID" value="GBL85854.1"/>
    <property type="molecule type" value="Genomic_DNA"/>
</dbReference>
<accession>A0A4Y2B470</accession>
<sequence length="129" mass="14662">MSNTRQRQSTTSLNSEKQSHESEHLGNFPLRTFSVTQEFAGGFELKRREPRVEFSISTYLKTRPGPQPSSEVKDVLDFPEIKSFETLIAKDFIVDASRFLKEINNNKRNNKSLLGISCAFADSKYAQGI</sequence>
<evidence type="ECO:0000313" key="2">
    <source>
        <dbReference type="EMBL" id="GBL85854.1"/>
    </source>
</evidence>
<dbReference type="Proteomes" id="UP000499080">
    <property type="component" value="Unassembled WGS sequence"/>
</dbReference>
<protein>
    <submittedName>
        <fullName evidence="2">Uncharacterized protein</fullName>
    </submittedName>
</protein>
<proteinExistence type="predicted"/>
<reference evidence="2 3" key="1">
    <citation type="journal article" date="2019" name="Sci. Rep.">
        <title>Orb-weaving spider Araneus ventricosus genome elucidates the spidroin gene catalogue.</title>
        <authorList>
            <person name="Kono N."/>
            <person name="Nakamura H."/>
            <person name="Ohtoshi R."/>
            <person name="Moran D.A.P."/>
            <person name="Shinohara A."/>
            <person name="Yoshida Y."/>
            <person name="Fujiwara M."/>
            <person name="Mori M."/>
            <person name="Tomita M."/>
            <person name="Arakawa K."/>
        </authorList>
    </citation>
    <scope>NUCLEOTIDE SEQUENCE [LARGE SCALE GENOMIC DNA]</scope>
</reference>
<dbReference type="AlphaFoldDB" id="A0A4Y2B470"/>
<keyword evidence="3" id="KW-1185">Reference proteome</keyword>
<name>A0A4Y2B470_ARAVE</name>
<organism evidence="2 3">
    <name type="scientific">Araneus ventricosus</name>
    <name type="common">Orbweaver spider</name>
    <name type="synonym">Epeira ventricosa</name>
    <dbReference type="NCBI Taxonomy" id="182803"/>
    <lineage>
        <taxon>Eukaryota</taxon>
        <taxon>Metazoa</taxon>
        <taxon>Ecdysozoa</taxon>
        <taxon>Arthropoda</taxon>
        <taxon>Chelicerata</taxon>
        <taxon>Arachnida</taxon>
        <taxon>Araneae</taxon>
        <taxon>Araneomorphae</taxon>
        <taxon>Entelegynae</taxon>
        <taxon>Araneoidea</taxon>
        <taxon>Araneidae</taxon>
        <taxon>Araneus</taxon>
    </lineage>
</organism>
<evidence type="ECO:0000256" key="1">
    <source>
        <dbReference type="SAM" id="MobiDB-lite"/>
    </source>
</evidence>
<feature type="compositionally biased region" description="Polar residues" evidence="1">
    <location>
        <begin position="1"/>
        <end position="16"/>
    </location>
</feature>
<feature type="region of interest" description="Disordered" evidence="1">
    <location>
        <begin position="1"/>
        <end position="29"/>
    </location>
</feature>
<gene>
    <name evidence="2" type="ORF">AVEN_63183_1</name>
</gene>
<evidence type="ECO:0000313" key="3">
    <source>
        <dbReference type="Proteomes" id="UP000499080"/>
    </source>
</evidence>